<name>A0A8J7KH87_9FLAO</name>
<dbReference type="EMBL" id="JADGIK010000001">
    <property type="protein sequence ID" value="MBF0596046.1"/>
    <property type="molecule type" value="Genomic_DNA"/>
</dbReference>
<evidence type="ECO:0000313" key="2">
    <source>
        <dbReference type="Proteomes" id="UP000608754"/>
    </source>
</evidence>
<dbReference type="RefSeq" id="WP_194181578.1">
    <property type="nucleotide sequence ID" value="NZ_JADGIK010000001.1"/>
</dbReference>
<reference evidence="1" key="1">
    <citation type="submission" date="2020-10" db="EMBL/GenBank/DDBJ databases">
        <authorList>
            <person name="Lu T."/>
            <person name="Wang Q."/>
            <person name="Han X."/>
        </authorList>
    </citation>
    <scope>NUCLEOTIDE SEQUENCE</scope>
    <source>
        <strain evidence="1">WQ 117</strain>
    </source>
</reference>
<evidence type="ECO:0000313" key="1">
    <source>
        <dbReference type="EMBL" id="MBF0596046.1"/>
    </source>
</evidence>
<dbReference type="AlphaFoldDB" id="A0A8J7KH87"/>
<proteinExistence type="predicted"/>
<accession>A0A8J7KH87</accession>
<organism evidence="1 2">
    <name type="scientific">Faecalibacter rhinopitheci</name>
    <dbReference type="NCBI Taxonomy" id="2779678"/>
    <lineage>
        <taxon>Bacteria</taxon>
        <taxon>Pseudomonadati</taxon>
        <taxon>Bacteroidota</taxon>
        <taxon>Flavobacteriia</taxon>
        <taxon>Flavobacteriales</taxon>
        <taxon>Weeksellaceae</taxon>
        <taxon>Faecalibacter</taxon>
    </lineage>
</organism>
<dbReference type="Proteomes" id="UP000608754">
    <property type="component" value="Unassembled WGS sequence"/>
</dbReference>
<comment type="caution">
    <text evidence="1">The sequence shown here is derived from an EMBL/GenBank/DDBJ whole genome shotgun (WGS) entry which is preliminary data.</text>
</comment>
<sequence>MYFILFLVCAALTIIGSLFRLNNLKEIKQPQGNFIGQISLDFEEIIVRTSVKEQIKIRDIKNIDINIRSIKGQYDGYSTSKFYYENGLSNGTENFIIMVLNNGIIKKYQFEYIPEISFLLNQKLIEHYYKIGIMDYLNCVDILGLDKREDWEKFKKLRT</sequence>
<protein>
    <submittedName>
        <fullName evidence="1">Uncharacterized protein</fullName>
    </submittedName>
</protein>
<keyword evidence="2" id="KW-1185">Reference proteome</keyword>
<gene>
    <name evidence="1" type="ORF">IM532_00970</name>
</gene>